<dbReference type="OrthoDB" id="7875908at2"/>
<dbReference type="Proteomes" id="UP000278398">
    <property type="component" value="Unassembled WGS sequence"/>
</dbReference>
<accession>A0A429YZE4</accession>
<keyword evidence="2" id="KW-1185">Reference proteome</keyword>
<organism evidence="1 2">
    <name type="scientific">Aquibium carbonis</name>
    <dbReference type="NCBI Taxonomy" id="2495581"/>
    <lineage>
        <taxon>Bacteria</taxon>
        <taxon>Pseudomonadati</taxon>
        <taxon>Pseudomonadota</taxon>
        <taxon>Alphaproteobacteria</taxon>
        <taxon>Hyphomicrobiales</taxon>
        <taxon>Phyllobacteriaceae</taxon>
        <taxon>Aquibium</taxon>
    </lineage>
</organism>
<dbReference type="EMBL" id="RWKW01000031">
    <property type="protein sequence ID" value="RST86831.1"/>
    <property type="molecule type" value="Genomic_DNA"/>
</dbReference>
<evidence type="ECO:0000313" key="2">
    <source>
        <dbReference type="Proteomes" id="UP000278398"/>
    </source>
</evidence>
<gene>
    <name evidence="1" type="ORF">EJC49_08990</name>
</gene>
<dbReference type="RefSeq" id="WP_126699430.1">
    <property type="nucleotide sequence ID" value="NZ_RWKW01000031.1"/>
</dbReference>
<dbReference type="AlphaFoldDB" id="A0A429YZE4"/>
<reference evidence="1 2" key="1">
    <citation type="submission" date="2018-12" db="EMBL/GenBank/DDBJ databases">
        <title>Mesorhizobium carbonis sp. nov., isolated from coal mine water.</title>
        <authorList>
            <person name="Xin W."/>
            <person name="Xu Z."/>
            <person name="Xiang F."/>
            <person name="Zhang J."/>
            <person name="Xi L."/>
            <person name="Liu J."/>
        </authorList>
    </citation>
    <scope>NUCLEOTIDE SEQUENCE [LARGE SCALE GENOMIC DNA]</scope>
    <source>
        <strain evidence="1 2">B2.3</strain>
    </source>
</reference>
<comment type="caution">
    <text evidence="1">The sequence shown here is derived from an EMBL/GenBank/DDBJ whole genome shotgun (WGS) entry which is preliminary data.</text>
</comment>
<evidence type="ECO:0000313" key="1">
    <source>
        <dbReference type="EMBL" id="RST86831.1"/>
    </source>
</evidence>
<protein>
    <submittedName>
        <fullName evidence="1">Uncharacterized protein</fullName>
    </submittedName>
</protein>
<name>A0A429YZE4_9HYPH</name>
<proteinExistence type="predicted"/>
<sequence>MNKVVRENYPASKLPAELREGIAIGASVRVTIEEEERIPLGREALLKSLRAARENAPGVTMDEAVARIRELRDEWER</sequence>